<reference evidence="2 3" key="1">
    <citation type="submission" date="2017-11" db="EMBL/GenBank/DDBJ databases">
        <title>Genomic Encyclopedia of Archaeal and Bacterial Type Strains, Phase II (KMG-II): From Individual Species to Whole Genera.</title>
        <authorList>
            <person name="Goeker M."/>
        </authorList>
    </citation>
    <scope>NUCLEOTIDE SEQUENCE [LARGE SCALE GENOMIC DNA]</scope>
    <source>
        <strain evidence="2 3">DSM 27763</strain>
    </source>
</reference>
<evidence type="ECO:0000313" key="3">
    <source>
        <dbReference type="Proteomes" id="UP000230842"/>
    </source>
</evidence>
<name>A0A2M9BEM3_9ACTN</name>
<evidence type="ECO:0000256" key="1">
    <source>
        <dbReference type="SAM" id="SignalP"/>
    </source>
</evidence>
<dbReference type="EMBL" id="PGEZ01000001">
    <property type="protein sequence ID" value="PJJ56405.1"/>
    <property type="molecule type" value="Genomic_DNA"/>
</dbReference>
<feature type="chain" id="PRO_5014695979" evidence="1">
    <location>
        <begin position="22"/>
        <end position="58"/>
    </location>
</feature>
<keyword evidence="3" id="KW-1185">Reference proteome</keyword>
<dbReference type="Proteomes" id="UP000230842">
    <property type="component" value="Unassembled WGS sequence"/>
</dbReference>
<organism evidence="2 3">
    <name type="scientific">Mumia flava</name>
    <dbReference type="NCBI Taxonomy" id="1348852"/>
    <lineage>
        <taxon>Bacteria</taxon>
        <taxon>Bacillati</taxon>
        <taxon>Actinomycetota</taxon>
        <taxon>Actinomycetes</taxon>
        <taxon>Propionibacteriales</taxon>
        <taxon>Nocardioidaceae</taxon>
        <taxon>Mumia</taxon>
    </lineage>
</organism>
<protein>
    <submittedName>
        <fullName evidence="2">Uncharacterized protein</fullName>
    </submittedName>
</protein>
<comment type="caution">
    <text evidence="2">The sequence shown here is derived from an EMBL/GenBank/DDBJ whole genome shotgun (WGS) entry which is preliminary data.</text>
</comment>
<dbReference type="AlphaFoldDB" id="A0A2M9BEM3"/>
<keyword evidence="1" id="KW-0732">Signal</keyword>
<dbReference type="OrthoDB" id="3831081at2"/>
<sequence>MRALVFAWHVAASGLSHFASADISAANALGSAHELSAARREREEISAMLAARMLPDAS</sequence>
<proteinExistence type="predicted"/>
<gene>
    <name evidence="2" type="ORF">CLV56_0613</name>
</gene>
<evidence type="ECO:0000313" key="2">
    <source>
        <dbReference type="EMBL" id="PJJ56405.1"/>
    </source>
</evidence>
<dbReference type="RefSeq" id="WP_157805045.1">
    <property type="nucleotide sequence ID" value="NZ_PGEZ01000001.1"/>
</dbReference>
<accession>A0A2M9BEM3</accession>
<feature type="signal peptide" evidence="1">
    <location>
        <begin position="1"/>
        <end position="21"/>
    </location>
</feature>